<reference evidence="2" key="2">
    <citation type="submission" date="2020-05" db="UniProtKB">
        <authorList>
            <consortium name="EnsemblMetazoa"/>
        </authorList>
    </citation>
    <scope>IDENTIFICATION</scope>
    <source>
        <strain evidence="2">MINIMUS1</strain>
    </source>
</reference>
<dbReference type="EnsemblMetazoa" id="AMIN007701-RA">
    <property type="protein sequence ID" value="AMIN007701-PA"/>
    <property type="gene ID" value="AMIN007701"/>
</dbReference>
<reference evidence="3" key="1">
    <citation type="submission" date="2013-03" db="EMBL/GenBank/DDBJ databases">
        <title>The Genome Sequence of Anopheles minimus MINIMUS1.</title>
        <authorList>
            <consortium name="The Broad Institute Genomics Platform"/>
            <person name="Neafsey D.E."/>
            <person name="Walton C."/>
            <person name="Walker B."/>
            <person name="Young S.K."/>
            <person name="Zeng Q."/>
            <person name="Gargeya S."/>
            <person name="Fitzgerald M."/>
            <person name="Haas B."/>
            <person name="Abouelleil A."/>
            <person name="Allen A.W."/>
            <person name="Alvarado L."/>
            <person name="Arachchi H.M."/>
            <person name="Berlin A.M."/>
            <person name="Chapman S.B."/>
            <person name="Gainer-Dewar J."/>
            <person name="Goldberg J."/>
            <person name="Griggs A."/>
            <person name="Gujja S."/>
            <person name="Hansen M."/>
            <person name="Howarth C."/>
            <person name="Imamovic A."/>
            <person name="Ireland A."/>
            <person name="Larimer J."/>
            <person name="McCowan C."/>
            <person name="Murphy C."/>
            <person name="Pearson M."/>
            <person name="Poon T.W."/>
            <person name="Priest M."/>
            <person name="Roberts A."/>
            <person name="Saif S."/>
            <person name="Shea T."/>
            <person name="Sisk P."/>
            <person name="Sykes S."/>
            <person name="Wortman J."/>
            <person name="Nusbaum C."/>
            <person name="Birren B."/>
        </authorList>
    </citation>
    <scope>NUCLEOTIDE SEQUENCE [LARGE SCALE GENOMIC DNA]</scope>
    <source>
        <strain evidence="3">MINIMUS1</strain>
    </source>
</reference>
<organism evidence="2 3">
    <name type="scientific">Anopheles minimus</name>
    <dbReference type="NCBI Taxonomy" id="112268"/>
    <lineage>
        <taxon>Eukaryota</taxon>
        <taxon>Metazoa</taxon>
        <taxon>Ecdysozoa</taxon>
        <taxon>Arthropoda</taxon>
        <taxon>Hexapoda</taxon>
        <taxon>Insecta</taxon>
        <taxon>Pterygota</taxon>
        <taxon>Neoptera</taxon>
        <taxon>Endopterygota</taxon>
        <taxon>Diptera</taxon>
        <taxon>Nematocera</taxon>
        <taxon>Culicoidea</taxon>
        <taxon>Culicidae</taxon>
        <taxon>Anophelinae</taxon>
        <taxon>Anopheles</taxon>
    </lineage>
</organism>
<dbReference type="Proteomes" id="UP000075920">
    <property type="component" value="Unassembled WGS sequence"/>
</dbReference>
<feature type="region of interest" description="Disordered" evidence="1">
    <location>
        <begin position="1"/>
        <end position="31"/>
    </location>
</feature>
<protein>
    <submittedName>
        <fullName evidence="2">Uncharacterized protein</fullName>
    </submittedName>
</protein>
<evidence type="ECO:0000313" key="3">
    <source>
        <dbReference type="Proteomes" id="UP000075920"/>
    </source>
</evidence>
<dbReference type="AlphaFoldDB" id="A0A182WBH2"/>
<sequence length="109" mass="12705">MSDPRRLPVVGDLNRQAPQPSTSDHTNKPPVVLMDGLPLRSTYLINCRLCLSETFGKNNTSIMDEQFRIILLSKEGYRYMFVPNAAKEWNYSIDTLFKCWLTRRPWKNP</sequence>
<evidence type="ECO:0000313" key="2">
    <source>
        <dbReference type="EnsemblMetazoa" id="AMIN007701-PA"/>
    </source>
</evidence>
<evidence type="ECO:0000256" key="1">
    <source>
        <dbReference type="SAM" id="MobiDB-lite"/>
    </source>
</evidence>
<keyword evidence="3" id="KW-1185">Reference proteome</keyword>
<proteinExistence type="predicted"/>
<accession>A0A182WBH2</accession>
<dbReference type="VEuPathDB" id="VectorBase:AMIN007701"/>
<name>A0A182WBH2_9DIPT</name>